<accession>A0ABT2N0Z1</accession>
<dbReference type="InterPro" id="IPR050194">
    <property type="entry name" value="Glycosyltransferase_grp1"/>
</dbReference>
<dbReference type="SUPFAM" id="SSF53756">
    <property type="entry name" value="UDP-Glycosyltransferase/glycogen phosphorylase"/>
    <property type="match status" value="1"/>
</dbReference>
<dbReference type="Proteomes" id="UP001525961">
    <property type="component" value="Unassembled WGS sequence"/>
</dbReference>
<reference evidence="3 4" key="1">
    <citation type="journal article" date="2022" name="Front. Microbiol.">
        <title>High genomic differentiation and limited gene flow indicate recent cryptic speciation within the genus Laspinema (cyanobacteria).</title>
        <authorList>
            <person name="Stanojkovic A."/>
            <person name="Skoupy S."/>
            <person name="Skaloud P."/>
            <person name="Dvorak P."/>
        </authorList>
    </citation>
    <scope>NUCLEOTIDE SEQUENCE [LARGE SCALE GENOMIC DNA]</scope>
    <source>
        <strain evidence="3 4">D3b</strain>
    </source>
</reference>
<evidence type="ECO:0000313" key="4">
    <source>
        <dbReference type="Proteomes" id="UP001525961"/>
    </source>
</evidence>
<proteinExistence type="predicted"/>
<dbReference type="Gene3D" id="3.40.50.2000">
    <property type="entry name" value="Glycogen Phosphorylase B"/>
    <property type="match status" value="2"/>
</dbReference>
<evidence type="ECO:0000313" key="3">
    <source>
        <dbReference type="EMBL" id="MCT7976262.1"/>
    </source>
</evidence>
<feature type="domain" description="Glycosyltransferase subfamily 4-like N-terminal" evidence="2">
    <location>
        <begin position="16"/>
        <end position="169"/>
    </location>
</feature>
<evidence type="ECO:0000259" key="2">
    <source>
        <dbReference type="Pfam" id="PF13439"/>
    </source>
</evidence>
<feature type="domain" description="Glycosyl transferase family 1" evidence="1">
    <location>
        <begin position="195"/>
        <end position="348"/>
    </location>
</feature>
<dbReference type="PANTHER" id="PTHR45947:SF3">
    <property type="entry name" value="SULFOQUINOVOSYL TRANSFERASE SQD2"/>
    <property type="match status" value="1"/>
</dbReference>
<evidence type="ECO:0000259" key="1">
    <source>
        <dbReference type="Pfam" id="PF00534"/>
    </source>
</evidence>
<dbReference type="CDD" id="cd03801">
    <property type="entry name" value="GT4_PimA-like"/>
    <property type="match status" value="1"/>
</dbReference>
<comment type="caution">
    <text evidence="3">The sequence shown here is derived from an EMBL/GenBank/DDBJ whole genome shotgun (WGS) entry which is preliminary data.</text>
</comment>
<dbReference type="RefSeq" id="WP_261234137.1">
    <property type="nucleotide sequence ID" value="NZ_JAMXFA010000001.1"/>
</dbReference>
<dbReference type="Pfam" id="PF00534">
    <property type="entry name" value="Glycos_transf_1"/>
    <property type="match status" value="1"/>
</dbReference>
<dbReference type="InterPro" id="IPR028098">
    <property type="entry name" value="Glyco_trans_4-like_N"/>
</dbReference>
<gene>
    <name evidence="3" type="ORF">NG792_00825</name>
</gene>
<organism evidence="3 4">
    <name type="scientific">Laspinema olomoucense D3b</name>
    <dbReference type="NCBI Taxonomy" id="2953688"/>
    <lineage>
        <taxon>Bacteria</taxon>
        <taxon>Bacillati</taxon>
        <taxon>Cyanobacteriota</taxon>
        <taxon>Cyanophyceae</taxon>
        <taxon>Oscillatoriophycideae</taxon>
        <taxon>Oscillatoriales</taxon>
        <taxon>Laspinemataceae</taxon>
        <taxon>Laspinema</taxon>
        <taxon>Laspinema olomoucense</taxon>
    </lineage>
</organism>
<dbReference type="EMBL" id="JAMXFA010000001">
    <property type="protein sequence ID" value="MCT7976262.1"/>
    <property type="molecule type" value="Genomic_DNA"/>
</dbReference>
<keyword evidence="4" id="KW-1185">Reference proteome</keyword>
<dbReference type="PANTHER" id="PTHR45947">
    <property type="entry name" value="SULFOQUINOVOSYL TRANSFERASE SQD2"/>
    <property type="match status" value="1"/>
</dbReference>
<dbReference type="InterPro" id="IPR001296">
    <property type="entry name" value="Glyco_trans_1"/>
</dbReference>
<dbReference type="Pfam" id="PF13439">
    <property type="entry name" value="Glyco_transf_4"/>
    <property type="match status" value="1"/>
</dbReference>
<sequence length="435" mass="48523">MKIAVVGAKGLPALQGGIERYCEEMYPGMVEQGHTVDLFARQSYTQGSNFETYHYKGVRVISLPSIPLKGVDAFFASGLGAIASILNTYDVVHFHALGPAIFCWLPKLTRSAKVVVTCHGLDWQRRKWGKLSSEIIYRGERAAVSFADEIVVVSKELQTYFWKTYGIETSYIPTAPATYHESDPTLPYLTTLGLEPQRYILFLGRLVPEKRPDLLLKAFTKLQPPGWKLVLAGGVSDTPGFREELVQISQGNPQITFTGEIHGESVAQIVRGAGLFVLPSDVEGLPLVMLEAMREKIPVLASNIPPHRQLIGEDRGLLFEAGDLESCIQRLNQALSQREQLTEMASRAHDYVKQNHSWDRIGFENLSLYAKISKKLRTMEPLKRVPVANGTEQLAQKPKWNGVELLRELPLTNVTAEVPPLSTRREEGVLVSYPD</sequence>
<name>A0ABT2N0Z1_9CYAN</name>
<protein>
    <submittedName>
        <fullName evidence="3">Glycosyltransferase family 4 protein</fullName>
    </submittedName>
</protein>